<evidence type="ECO:0000313" key="1">
    <source>
        <dbReference type="EMBL" id="TQF11525.1"/>
    </source>
</evidence>
<comment type="caution">
    <text evidence="1">The sequence shown here is derived from an EMBL/GenBank/DDBJ whole genome shotgun (WGS) entry which is preliminary data.</text>
</comment>
<proteinExistence type="predicted"/>
<organism evidence="1 2">
    <name type="scientific">Myxococcus llanfairpwllgwyngyllgogerychwyrndrobwllllantysiliogogogochensis</name>
    <dbReference type="NCBI Taxonomy" id="2590453"/>
    <lineage>
        <taxon>Bacteria</taxon>
        <taxon>Pseudomonadati</taxon>
        <taxon>Myxococcota</taxon>
        <taxon>Myxococcia</taxon>
        <taxon>Myxococcales</taxon>
        <taxon>Cystobacterineae</taxon>
        <taxon>Myxococcaceae</taxon>
        <taxon>Myxococcus</taxon>
    </lineage>
</organism>
<sequence length="77" mass="8734">MVVVIEPRGQLSEDCLLRVRYSREDVAVSPAFDSLDELAFALLRIEAAAKKLIPQPKLATLFKNLRFETAGRLLKEY</sequence>
<dbReference type="RefSeq" id="WP_141646708.1">
    <property type="nucleotide sequence ID" value="NZ_VIFM01000183.1"/>
</dbReference>
<dbReference type="OrthoDB" id="5523137at2"/>
<reference evidence="1 2" key="1">
    <citation type="submission" date="2019-06" db="EMBL/GenBank/DDBJ databases">
        <authorList>
            <person name="Livingstone P."/>
            <person name="Whitworth D."/>
        </authorList>
    </citation>
    <scope>NUCLEOTIDE SEQUENCE [LARGE SCALE GENOMIC DNA]</scope>
    <source>
        <strain evidence="1 2">AM401</strain>
    </source>
</reference>
<evidence type="ECO:0000313" key="2">
    <source>
        <dbReference type="Proteomes" id="UP000315369"/>
    </source>
</evidence>
<keyword evidence="2" id="KW-1185">Reference proteome</keyword>
<accession>A0A540WR77</accession>
<protein>
    <submittedName>
        <fullName evidence="1">Uncharacterized protein</fullName>
    </submittedName>
</protein>
<gene>
    <name evidence="1" type="ORF">FJV41_33720</name>
</gene>
<name>A0A540WR77_9BACT</name>
<dbReference type="Proteomes" id="UP000315369">
    <property type="component" value="Unassembled WGS sequence"/>
</dbReference>
<dbReference type="AlphaFoldDB" id="A0A540WR77"/>
<dbReference type="EMBL" id="VIFM01000183">
    <property type="protein sequence ID" value="TQF11525.1"/>
    <property type="molecule type" value="Genomic_DNA"/>
</dbReference>